<dbReference type="Proteomes" id="UP001070238">
    <property type="component" value="Unassembled WGS sequence"/>
</dbReference>
<dbReference type="Gene3D" id="2.40.50.140">
    <property type="entry name" value="Nucleic acid-binding proteins"/>
    <property type="match status" value="1"/>
</dbReference>
<evidence type="ECO:0000256" key="3">
    <source>
        <dbReference type="SAM" id="MobiDB-lite"/>
    </source>
</evidence>
<protein>
    <submittedName>
        <fullName evidence="4">Single-stranded DNA-binding protein</fullName>
    </submittedName>
</protein>
<sequence>MAQHSFTLTGNIGADPTYHGVNERNGVTKFRLCANRRRPGDREGTWIDYDTLWIEVQCWGRLAEHARRCLRKGMSVVVVGTAILETWTDADTDSNRSRIVLRASHIGPDLNRYLTTSTTPGGEIVAEPLTGGWVTSGCIPAHRAETAGDSGAAGVGGAPGRKPEDDSHPRSGGQLVGAGSGVDAEVDPPF</sequence>
<accession>A0A9Q4GMD9</accession>
<evidence type="ECO:0000256" key="1">
    <source>
        <dbReference type="ARBA" id="ARBA00023125"/>
    </source>
</evidence>
<evidence type="ECO:0000256" key="2">
    <source>
        <dbReference type="PROSITE-ProRule" id="PRU00252"/>
    </source>
</evidence>
<reference evidence="4" key="1">
    <citation type="submission" date="2022-11" db="EMBL/GenBank/DDBJ databases">
        <title>Corynebacterium sp. isolated from Penguins.</title>
        <authorList>
            <person name="Sedlar K."/>
            <person name="Svec P."/>
        </authorList>
    </citation>
    <scope>NUCLEOTIDE SEQUENCE</scope>
    <source>
        <strain evidence="4">P5875</strain>
    </source>
</reference>
<dbReference type="CDD" id="cd04496">
    <property type="entry name" value="SSB_OBF"/>
    <property type="match status" value="1"/>
</dbReference>
<dbReference type="AlphaFoldDB" id="A0A9Q4GMD9"/>
<evidence type="ECO:0000313" key="5">
    <source>
        <dbReference type="Proteomes" id="UP001070238"/>
    </source>
</evidence>
<name>A0A9Q4GMD9_9CORY</name>
<dbReference type="InterPro" id="IPR012340">
    <property type="entry name" value="NA-bd_OB-fold"/>
</dbReference>
<keyword evidence="1 2" id="KW-0238">DNA-binding</keyword>
<dbReference type="GO" id="GO:0003697">
    <property type="term" value="F:single-stranded DNA binding"/>
    <property type="evidence" value="ECO:0007669"/>
    <property type="project" value="InterPro"/>
</dbReference>
<feature type="region of interest" description="Disordered" evidence="3">
    <location>
        <begin position="144"/>
        <end position="190"/>
    </location>
</feature>
<dbReference type="InterPro" id="IPR000424">
    <property type="entry name" value="Primosome_PriB/ssb"/>
</dbReference>
<evidence type="ECO:0000313" key="4">
    <source>
        <dbReference type="EMBL" id="MCX7537671.1"/>
    </source>
</evidence>
<dbReference type="EMBL" id="JAPMKX010000001">
    <property type="protein sequence ID" value="MCX7537671.1"/>
    <property type="molecule type" value="Genomic_DNA"/>
</dbReference>
<dbReference type="SUPFAM" id="SSF50249">
    <property type="entry name" value="Nucleic acid-binding proteins"/>
    <property type="match status" value="1"/>
</dbReference>
<dbReference type="RefSeq" id="WP_267169171.1">
    <property type="nucleotide sequence ID" value="NZ_JAPMKX010000001.1"/>
</dbReference>
<dbReference type="PROSITE" id="PS50935">
    <property type="entry name" value="SSB"/>
    <property type="match status" value="1"/>
</dbReference>
<proteinExistence type="predicted"/>
<gene>
    <name evidence="4" type="ORF">OS123_03790</name>
</gene>
<dbReference type="Pfam" id="PF00436">
    <property type="entry name" value="SSB"/>
    <property type="match status" value="1"/>
</dbReference>
<comment type="caution">
    <text evidence="4">The sequence shown here is derived from an EMBL/GenBank/DDBJ whole genome shotgun (WGS) entry which is preliminary data.</text>
</comment>
<organism evidence="4 5">
    <name type="scientific">Corynebacterium antarcticum</name>
    <dbReference type="NCBI Taxonomy" id="2800405"/>
    <lineage>
        <taxon>Bacteria</taxon>
        <taxon>Bacillati</taxon>
        <taxon>Actinomycetota</taxon>
        <taxon>Actinomycetes</taxon>
        <taxon>Mycobacteriales</taxon>
        <taxon>Corynebacteriaceae</taxon>
        <taxon>Corynebacterium</taxon>
    </lineage>
</organism>